<dbReference type="AlphaFoldDB" id="A0A1E3ANS5"/>
<dbReference type="SUPFAM" id="SSF53850">
    <property type="entry name" value="Periplasmic binding protein-like II"/>
    <property type="match status" value="1"/>
</dbReference>
<reference evidence="3 4" key="1">
    <citation type="submission" date="2016-07" db="EMBL/GenBank/DDBJ databases">
        <title>Characterization of isolates of Eisenbergiella tayi derived from blood cultures, using whole genome sequencing.</title>
        <authorList>
            <person name="Burdz T."/>
            <person name="Wiebe D."/>
            <person name="Huynh C."/>
            <person name="Bernard K."/>
        </authorList>
    </citation>
    <scope>NUCLEOTIDE SEQUENCE [LARGE SCALE GENOMIC DNA]</scope>
    <source>
        <strain evidence="3 4">NML 120489</strain>
    </source>
</reference>
<keyword evidence="2" id="KW-0732">Signal</keyword>
<dbReference type="EMBL" id="MCGI01000004">
    <property type="protein sequence ID" value="ODM10382.1"/>
    <property type="molecule type" value="Genomic_DNA"/>
</dbReference>
<keyword evidence="3" id="KW-0449">Lipoprotein</keyword>
<evidence type="ECO:0000256" key="1">
    <source>
        <dbReference type="SAM" id="MobiDB-lite"/>
    </source>
</evidence>
<dbReference type="PANTHER" id="PTHR43649">
    <property type="entry name" value="ARABINOSE-BINDING PROTEIN-RELATED"/>
    <property type="match status" value="1"/>
</dbReference>
<feature type="region of interest" description="Disordered" evidence="1">
    <location>
        <begin position="28"/>
        <end position="59"/>
    </location>
</feature>
<protein>
    <submittedName>
        <fullName evidence="3">Lipoprotein LipO</fullName>
    </submittedName>
</protein>
<feature type="chain" id="PRO_5039660756" evidence="2">
    <location>
        <begin position="24"/>
        <end position="542"/>
    </location>
</feature>
<organism evidence="3 4">
    <name type="scientific">Eisenbergiella tayi</name>
    <dbReference type="NCBI Taxonomy" id="1432052"/>
    <lineage>
        <taxon>Bacteria</taxon>
        <taxon>Bacillati</taxon>
        <taxon>Bacillota</taxon>
        <taxon>Clostridia</taxon>
        <taxon>Lachnospirales</taxon>
        <taxon>Lachnospiraceae</taxon>
        <taxon>Eisenbergiella</taxon>
    </lineage>
</organism>
<dbReference type="GeneID" id="93301627"/>
<sequence>MRKRYTKILAATLALVLMGTLTGCSGKTTETQTDTASSAVQQPESTEAGSNTEDTAAAEDSGITFPLSEPVTMSMFAVSAGYTGAELPNVLAFQVAEENTNVKWEVTSCLPADLGDKRGLLLSSGDYPDVLFKSFITHNEIEKYGFQGVLIPLNDLIDQYMPNLKKLLDERDAWQYITSSDGNIYSLPTLSRRVPATILLWQNMRWLEAVGMEEPTNMEELCQVLKAFKEQDPNGNGKADEIPFEANNSVPPIYLFQYMLPMDFNTFCAVQNDEIVYVPRTETYKEFLSYLAKFYEEGLLDKDCFSKTIDQQYAEGPSDVYGYFYSWSPSETVGSELSQGYDYMVMTPWGKNSVSSDAGVSEGAMVITDKCENPEIAAAWADQFYSEDGGILSVMGVEGKTWEWREDGKWDYIVGTEYGEDESTVRDNTTLQGSAYNPMAWPQTYYNDHYRDETSVSGSSEEDRISSLCAEPFPSLKLTEEESKRIVEINTDISDYVMEYLAEVTTGKKDLEGTWEAYLSQLDAMGGKEYAEIYNGAYQRMK</sequence>
<dbReference type="RefSeq" id="WP_069158539.1">
    <property type="nucleotide sequence ID" value="NZ_DBFYTC010000084.1"/>
</dbReference>
<gene>
    <name evidence="3" type="primary">lipO_49</name>
    <name evidence="3" type="ORF">BEH84_04754</name>
</gene>
<dbReference type="Proteomes" id="UP000095003">
    <property type="component" value="Unassembled WGS sequence"/>
</dbReference>
<dbReference type="PANTHER" id="PTHR43649:SF17">
    <property type="entry name" value="ABC TRANSPORTER SOLUTE BINDING PROTEIN-SUGAR TRANSPORT"/>
    <property type="match status" value="1"/>
</dbReference>
<proteinExistence type="predicted"/>
<comment type="caution">
    <text evidence="3">The sequence shown here is derived from an EMBL/GenBank/DDBJ whole genome shotgun (WGS) entry which is preliminary data.</text>
</comment>
<accession>A0A1E3ANS5</accession>
<name>A0A1E3ANS5_9FIRM</name>
<evidence type="ECO:0000313" key="3">
    <source>
        <dbReference type="EMBL" id="ODM10382.1"/>
    </source>
</evidence>
<feature type="compositionally biased region" description="Polar residues" evidence="1">
    <location>
        <begin position="28"/>
        <end position="54"/>
    </location>
</feature>
<evidence type="ECO:0000256" key="2">
    <source>
        <dbReference type="SAM" id="SignalP"/>
    </source>
</evidence>
<evidence type="ECO:0000313" key="4">
    <source>
        <dbReference type="Proteomes" id="UP000095003"/>
    </source>
</evidence>
<dbReference type="PROSITE" id="PS51257">
    <property type="entry name" value="PROKAR_LIPOPROTEIN"/>
    <property type="match status" value="1"/>
</dbReference>
<feature type="signal peptide" evidence="2">
    <location>
        <begin position="1"/>
        <end position="23"/>
    </location>
</feature>
<dbReference type="InterPro" id="IPR050490">
    <property type="entry name" value="Bact_solute-bd_prot1"/>
</dbReference>
<dbReference type="Gene3D" id="3.40.190.10">
    <property type="entry name" value="Periplasmic binding protein-like II"/>
    <property type="match status" value="2"/>
</dbReference>
<dbReference type="PATRIC" id="fig|1432052.3.peg.5269"/>